<reference evidence="10 11" key="1">
    <citation type="submission" date="2019-03" db="EMBL/GenBank/DDBJ databases">
        <title>Rhodosporidium diobovatum UCD-FST 08-225 genome sequencing, assembly, and annotation.</title>
        <authorList>
            <person name="Fakankun I.U."/>
            <person name="Fristensky B."/>
            <person name="Levin D.B."/>
        </authorList>
    </citation>
    <scope>NUCLEOTIDE SEQUENCE [LARGE SCALE GENOMIC DNA]</scope>
    <source>
        <strain evidence="10 11">UCD-FST 08-225</strain>
    </source>
</reference>
<feature type="transmembrane region" description="Helical" evidence="7">
    <location>
        <begin position="188"/>
        <end position="207"/>
    </location>
</feature>
<dbReference type="GO" id="GO:0016020">
    <property type="term" value="C:membrane"/>
    <property type="evidence" value="ECO:0007669"/>
    <property type="project" value="UniProtKB-SubCell"/>
</dbReference>
<organism evidence="10 11">
    <name type="scientific">Rhodotorula diobovata</name>
    <dbReference type="NCBI Taxonomy" id="5288"/>
    <lineage>
        <taxon>Eukaryota</taxon>
        <taxon>Fungi</taxon>
        <taxon>Dikarya</taxon>
        <taxon>Basidiomycota</taxon>
        <taxon>Pucciniomycotina</taxon>
        <taxon>Microbotryomycetes</taxon>
        <taxon>Sporidiobolales</taxon>
        <taxon>Sporidiobolaceae</taxon>
        <taxon>Rhodotorula</taxon>
    </lineage>
</organism>
<proteinExistence type="predicted"/>
<dbReference type="PANTHER" id="PTHR43791:SF55">
    <property type="entry name" value="TRANSPORTER, PUTATIVE (AFU_ORTHOLOGUE AFUA_6G01820)-RELATED"/>
    <property type="match status" value="1"/>
</dbReference>
<evidence type="ECO:0000256" key="7">
    <source>
        <dbReference type="SAM" id="Phobius"/>
    </source>
</evidence>
<feature type="transmembrane region" description="Helical" evidence="7">
    <location>
        <begin position="99"/>
        <end position="118"/>
    </location>
</feature>
<feature type="transmembrane region" description="Helical" evidence="7">
    <location>
        <begin position="380"/>
        <end position="402"/>
    </location>
</feature>
<dbReference type="Gene3D" id="1.20.1250.20">
    <property type="entry name" value="MFS general substrate transporter like domains"/>
    <property type="match status" value="2"/>
</dbReference>
<keyword evidence="2" id="KW-0813">Transport</keyword>
<evidence type="ECO:0000313" key="10">
    <source>
        <dbReference type="EMBL" id="TNY20536.1"/>
    </source>
</evidence>
<dbReference type="Pfam" id="PF07690">
    <property type="entry name" value="MFS_1"/>
    <property type="match status" value="1"/>
</dbReference>
<comment type="caution">
    <text evidence="10">The sequence shown here is derived from an EMBL/GenBank/DDBJ whole genome shotgun (WGS) entry which is preliminary data.</text>
</comment>
<keyword evidence="5 7" id="KW-0472">Membrane</keyword>
<feature type="transmembrane region" description="Helical" evidence="7">
    <location>
        <begin position="285"/>
        <end position="308"/>
    </location>
</feature>
<feature type="transmembrane region" description="Helical" evidence="7">
    <location>
        <begin position="156"/>
        <end position="176"/>
    </location>
</feature>
<keyword evidence="3 7" id="KW-0812">Transmembrane</keyword>
<dbReference type="InterPro" id="IPR020846">
    <property type="entry name" value="MFS_dom"/>
</dbReference>
<feature type="compositionally biased region" description="Basic and acidic residues" evidence="6">
    <location>
        <begin position="455"/>
        <end position="480"/>
    </location>
</feature>
<feature type="transmembrane region" description="Helical" evidence="7">
    <location>
        <begin position="414"/>
        <end position="434"/>
    </location>
</feature>
<protein>
    <submittedName>
        <fullName evidence="10">MFS general substrate transporter</fullName>
    </submittedName>
</protein>
<dbReference type="PANTHER" id="PTHR43791">
    <property type="entry name" value="PERMEASE-RELATED"/>
    <property type="match status" value="1"/>
</dbReference>
<feature type="region of interest" description="Disordered" evidence="6">
    <location>
        <begin position="445"/>
        <end position="480"/>
    </location>
</feature>
<name>A0A5C5FWA8_9BASI</name>
<keyword evidence="11" id="KW-1185">Reference proteome</keyword>
<evidence type="ECO:0000256" key="2">
    <source>
        <dbReference type="ARBA" id="ARBA00022448"/>
    </source>
</evidence>
<dbReference type="PROSITE" id="PS50850">
    <property type="entry name" value="MFS"/>
    <property type="match status" value="1"/>
</dbReference>
<evidence type="ECO:0000256" key="5">
    <source>
        <dbReference type="ARBA" id="ARBA00023136"/>
    </source>
</evidence>
<evidence type="ECO:0000256" key="3">
    <source>
        <dbReference type="ARBA" id="ARBA00022692"/>
    </source>
</evidence>
<dbReference type="EMBL" id="SOZI01000064">
    <property type="protein sequence ID" value="TNY20536.1"/>
    <property type="molecule type" value="Genomic_DNA"/>
</dbReference>
<dbReference type="OrthoDB" id="6730379at2759"/>
<keyword evidence="4 7" id="KW-1133">Transmembrane helix</keyword>
<evidence type="ECO:0000256" key="1">
    <source>
        <dbReference type="ARBA" id="ARBA00004141"/>
    </source>
</evidence>
<comment type="subcellular location">
    <subcellularLocation>
        <location evidence="1">Membrane</location>
        <topology evidence="1">Multi-pass membrane protein</topology>
    </subcellularLocation>
</comment>
<keyword evidence="8" id="KW-0732">Signal</keyword>
<dbReference type="InterPro" id="IPR036259">
    <property type="entry name" value="MFS_trans_sf"/>
</dbReference>
<dbReference type="GO" id="GO:0022857">
    <property type="term" value="F:transmembrane transporter activity"/>
    <property type="evidence" value="ECO:0007669"/>
    <property type="project" value="InterPro"/>
</dbReference>
<sequence length="494" mass="54328">MAERRLVRKVDMLLMPVLLCSAGLQYYDKAVLGSAAIFGIIKDLGLSTTHIDPETGKAVVSTLRYSTASSAFYWGYIVAVLPFALLLQRFPLAKTLSACIFLWGVTALLTIVCTSYEGLVVQRIFLGVLESSISPGFVLITSQWYKKSEQAARLGIWYSATGIFSAFSGIVNYGLGSASGSFAPWKRMYCFAGGLTILFSLIVLVVVPDSPRTSQRWFNDDERQILIRRSRENMSGRVELGGFKWRQAKEAALDVKIWLFMIMGAGIYVCNGAVTAFASQIVKSFGYSSLTTIAISMCFTAVFIYFFTWLSSKWKNGLTILLPISCLPVIVGATIIYCASWERRGVPLFGSFLLATFGSPYVLLLALSTSNVSGSTKKSISAGAIFVGYCVGNIIGPYTVFIDERAVKYRSTWIALYAALGGVCLCSLALRFVLARENARRDARDAASADVTPGGEKHDGDSVALSAEERDKEYERVEREDLTDMENRAFRYTL</sequence>
<evidence type="ECO:0000256" key="6">
    <source>
        <dbReference type="SAM" id="MobiDB-lite"/>
    </source>
</evidence>
<dbReference type="Proteomes" id="UP000311382">
    <property type="component" value="Unassembled WGS sequence"/>
</dbReference>
<feature type="transmembrane region" description="Helical" evidence="7">
    <location>
        <begin position="71"/>
        <end position="87"/>
    </location>
</feature>
<dbReference type="InterPro" id="IPR011701">
    <property type="entry name" value="MFS"/>
</dbReference>
<feature type="transmembrane region" description="Helical" evidence="7">
    <location>
        <begin position="257"/>
        <end position="279"/>
    </location>
</feature>
<feature type="transmembrane region" description="Helical" evidence="7">
    <location>
        <begin position="348"/>
        <end position="368"/>
    </location>
</feature>
<accession>A0A5C5FWA8</accession>
<feature type="chain" id="PRO_5022738609" evidence="8">
    <location>
        <begin position="23"/>
        <end position="494"/>
    </location>
</feature>
<dbReference type="AlphaFoldDB" id="A0A5C5FWA8"/>
<feature type="transmembrane region" description="Helical" evidence="7">
    <location>
        <begin position="320"/>
        <end position="342"/>
    </location>
</feature>
<feature type="signal peptide" evidence="8">
    <location>
        <begin position="1"/>
        <end position="22"/>
    </location>
</feature>
<gene>
    <name evidence="10" type="ORF">DMC30DRAFT_352171</name>
</gene>
<dbReference type="STRING" id="5288.A0A5C5FWA8"/>
<evidence type="ECO:0000256" key="4">
    <source>
        <dbReference type="ARBA" id="ARBA00022989"/>
    </source>
</evidence>
<feature type="domain" description="Major facilitator superfamily (MFS) profile" evidence="9">
    <location>
        <begin position="14"/>
        <end position="439"/>
    </location>
</feature>
<evidence type="ECO:0000313" key="11">
    <source>
        <dbReference type="Proteomes" id="UP000311382"/>
    </source>
</evidence>
<evidence type="ECO:0000256" key="8">
    <source>
        <dbReference type="SAM" id="SignalP"/>
    </source>
</evidence>
<dbReference type="SUPFAM" id="SSF103473">
    <property type="entry name" value="MFS general substrate transporter"/>
    <property type="match status" value="1"/>
</dbReference>
<evidence type="ECO:0000259" key="9">
    <source>
        <dbReference type="PROSITE" id="PS50850"/>
    </source>
</evidence>